<keyword evidence="2" id="KW-1185">Reference proteome</keyword>
<name>A0A5N6LVY5_9ASTR</name>
<dbReference type="AlphaFoldDB" id="A0A5N6LVY5"/>
<dbReference type="EMBL" id="SZYD01000018">
    <property type="protein sequence ID" value="KAD2804862.1"/>
    <property type="molecule type" value="Genomic_DNA"/>
</dbReference>
<organism evidence="1 2">
    <name type="scientific">Mikania micrantha</name>
    <name type="common">bitter vine</name>
    <dbReference type="NCBI Taxonomy" id="192012"/>
    <lineage>
        <taxon>Eukaryota</taxon>
        <taxon>Viridiplantae</taxon>
        <taxon>Streptophyta</taxon>
        <taxon>Embryophyta</taxon>
        <taxon>Tracheophyta</taxon>
        <taxon>Spermatophyta</taxon>
        <taxon>Magnoliopsida</taxon>
        <taxon>eudicotyledons</taxon>
        <taxon>Gunneridae</taxon>
        <taxon>Pentapetalae</taxon>
        <taxon>asterids</taxon>
        <taxon>campanulids</taxon>
        <taxon>Asterales</taxon>
        <taxon>Asteraceae</taxon>
        <taxon>Asteroideae</taxon>
        <taxon>Heliantheae alliance</taxon>
        <taxon>Eupatorieae</taxon>
        <taxon>Mikania</taxon>
    </lineage>
</organism>
<proteinExistence type="predicted"/>
<comment type="caution">
    <text evidence="1">The sequence shown here is derived from an EMBL/GenBank/DDBJ whole genome shotgun (WGS) entry which is preliminary data.</text>
</comment>
<gene>
    <name evidence="1" type="ORF">E3N88_38239</name>
</gene>
<protein>
    <submittedName>
        <fullName evidence="1">Uncharacterized protein</fullName>
    </submittedName>
</protein>
<reference evidence="1 2" key="1">
    <citation type="submission" date="2019-05" db="EMBL/GenBank/DDBJ databases">
        <title>Mikania micrantha, genome provides insights into the molecular mechanism of rapid growth.</title>
        <authorList>
            <person name="Liu B."/>
        </authorList>
    </citation>
    <scope>NUCLEOTIDE SEQUENCE [LARGE SCALE GENOMIC DNA]</scope>
    <source>
        <strain evidence="1">NLD-2019</strain>
        <tissue evidence="1">Leaf</tissue>
    </source>
</reference>
<dbReference type="Proteomes" id="UP000326396">
    <property type="component" value="Linkage Group LG8"/>
</dbReference>
<accession>A0A5N6LVY5</accession>
<sequence length="134" mass="15718">MSKRRNNIFYTPKPPPENLSETFSNEEDIQPPIVNPAINPPVIPSVNLLNVKDVSQYVKHAEIANNCNTALTPRKWHVFNNPDTRVQDHEVFLYDHLEARYRVTSRMETNDDSGDDYTVEYFRKKMHVSKWQTD</sequence>
<evidence type="ECO:0000313" key="1">
    <source>
        <dbReference type="EMBL" id="KAD2804862.1"/>
    </source>
</evidence>
<evidence type="ECO:0000313" key="2">
    <source>
        <dbReference type="Proteomes" id="UP000326396"/>
    </source>
</evidence>